<evidence type="ECO:0000256" key="12">
    <source>
        <dbReference type="ARBA" id="ARBA00023328"/>
    </source>
</evidence>
<keyword evidence="4" id="KW-0158">Chromosome</keyword>
<keyword evidence="5" id="KW-0963">Cytoplasm</keyword>
<dbReference type="InterPro" id="IPR042091">
    <property type="entry name" value="Ska2_N"/>
</dbReference>
<evidence type="ECO:0000256" key="11">
    <source>
        <dbReference type="ARBA" id="ARBA00023306"/>
    </source>
</evidence>
<dbReference type="EMBL" id="CAMGYJ010000006">
    <property type="protein sequence ID" value="CAI0438582.1"/>
    <property type="molecule type" value="Genomic_DNA"/>
</dbReference>
<dbReference type="Pfam" id="PF16740">
    <property type="entry name" value="SKA2"/>
    <property type="match status" value="1"/>
</dbReference>
<evidence type="ECO:0000256" key="13">
    <source>
        <dbReference type="ARBA" id="ARBA00029651"/>
    </source>
</evidence>
<reference evidence="16" key="1">
    <citation type="submission" date="2022-08" db="EMBL/GenBank/DDBJ databases">
        <authorList>
            <person name="Gutierrez-Valencia J."/>
        </authorList>
    </citation>
    <scope>NUCLEOTIDE SEQUENCE</scope>
</reference>
<dbReference type="PANTHER" id="PTHR32017">
    <property type="entry name" value="SPINDLE AND KINETOCHORE-ASSOCIATED PROTEIN 2"/>
    <property type="match status" value="1"/>
</dbReference>
<comment type="caution">
    <text evidence="16">The sequence shown here is derived from an EMBL/GenBank/DDBJ whole genome shotgun (WGS) entry which is preliminary data.</text>
</comment>
<evidence type="ECO:0000256" key="3">
    <source>
        <dbReference type="ARBA" id="ARBA00010684"/>
    </source>
</evidence>
<evidence type="ECO:0000256" key="8">
    <source>
        <dbReference type="ARBA" id="ARBA00022776"/>
    </source>
</evidence>
<comment type="similarity">
    <text evidence="3">Belongs to the SKA2 family.</text>
</comment>
<comment type="subcellular location">
    <subcellularLocation>
        <location evidence="2">Chromosome</location>
        <location evidence="2">Centromere</location>
        <location evidence="2">Kinetochore</location>
    </subcellularLocation>
    <subcellularLocation>
        <location evidence="1">Cytoplasm</location>
        <location evidence="1">Cytoskeleton</location>
        <location evidence="1">Spindle</location>
    </subcellularLocation>
</comment>
<name>A0AAV0LVL9_9ROSI</name>
<dbReference type="AlphaFoldDB" id="A0AAV0LVL9"/>
<evidence type="ECO:0000256" key="4">
    <source>
        <dbReference type="ARBA" id="ARBA00022454"/>
    </source>
</evidence>
<dbReference type="GO" id="GO:0000278">
    <property type="term" value="P:mitotic cell cycle"/>
    <property type="evidence" value="ECO:0007669"/>
    <property type="project" value="TreeGrafter"/>
</dbReference>
<evidence type="ECO:0000313" key="16">
    <source>
        <dbReference type="EMBL" id="CAI0438582.1"/>
    </source>
</evidence>
<dbReference type="GO" id="GO:0000940">
    <property type="term" value="C:outer kinetochore"/>
    <property type="evidence" value="ECO:0007669"/>
    <property type="project" value="InterPro"/>
</dbReference>
<evidence type="ECO:0000256" key="2">
    <source>
        <dbReference type="ARBA" id="ARBA00004629"/>
    </source>
</evidence>
<dbReference type="GO" id="GO:0051301">
    <property type="term" value="P:cell division"/>
    <property type="evidence" value="ECO:0007669"/>
    <property type="project" value="UniProtKB-KW"/>
</dbReference>
<evidence type="ECO:0000256" key="7">
    <source>
        <dbReference type="ARBA" id="ARBA00022701"/>
    </source>
</evidence>
<feature type="domain" description="Ska2 N-terminal" evidence="15">
    <location>
        <begin position="9"/>
        <end position="112"/>
    </location>
</feature>
<evidence type="ECO:0000256" key="5">
    <source>
        <dbReference type="ARBA" id="ARBA00022490"/>
    </source>
</evidence>
<dbReference type="Proteomes" id="UP001154282">
    <property type="component" value="Unassembled WGS sequence"/>
</dbReference>
<proteinExistence type="inferred from homology"/>
<evidence type="ECO:0000256" key="10">
    <source>
        <dbReference type="ARBA" id="ARBA00023212"/>
    </source>
</evidence>
<evidence type="ECO:0000256" key="6">
    <source>
        <dbReference type="ARBA" id="ARBA00022618"/>
    </source>
</evidence>
<keyword evidence="7" id="KW-0493">Microtubule</keyword>
<protein>
    <recommendedName>
        <fullName evidence="13">Protein FAM33A</fullName>
    </recommendedName>
</protein>
<keyword evidence="14" id="KW-0175">Coiled coil</keyword>
<keyword evidence="11" id="KW-0131">Cell cycle</keyword>
<evidence type="ECO:0000256" key="1">
    <source>
        <dbReference type="ARBA" id="ARBA00004186"/>
    </source>
</evidence>
<keyword evidence="9" id="KW-0995">Kinetochore</keyword>
<evidence type="ECO:0000256" key="14">
    <source>
        <dbReference type="SAM" id="Coils"/>
    </source>
</evidence>
<evidence type="ECO:0000259" key="15">
    <source>
        <dbReference type="Pfam" id="PF16740"/>
    </source>
</evidence>
<evidence type="ECO:0000313" key="17">
    <source>
        <dbReference type="Proteomes" id="UP001154282"/>
    </source>
</evidence>
<feature type="coiled-coil region" evidence="14">
    <location>
        <begin position="53"/>
        <end position="80"/>
    </location>
</feature>
<dbReference type="GO" id="GO:0005876">
    <property type="term" value="C:spindle microtubule"/>
    <property type="evidence" value="ECO:0007669"/>
    <property type="project" value="InterPro"/>
</dbReference>
<dbReference type="PANTHER" id="PTHR32017:SF3">
    <property type="entry name" value="SPINDLE AND KINETOCHORE-ASSOCIATED PROTEIN 2"/>
    <property type="match status" value="1"/>
</dbReference>
<dbReference type="GO" id="GO:0007059">
    <property type="term" value="P:chromosome segregation"/>
    <property type="evidence" value="ECO:0007669"/>
    <property type="project" value="InterPro"/>
</dbReference>
<organism evidence="16 17">
    <name type="scientific">Linum tenue</name>
    <dbReference type="NCBI Taxonomy" id="586396"/>
    <lineage>
        <taxon>Eukaryota</taxon>
        <taxon>Viridiplantae</taxon>
        <taxon>Streptophyta</taxon>
        <taxon>Embryophyta</taxon>
        <taxon>Tracheophyta</taxon>
        <taxon>Spermatophyta</taxon>
        <taxon>Magnoliopsida</taxon>
        <taxon>eudicotyledons</taxon>
        <taxon>Gunneridae</taxon>
        <taxon>Pentapetalae</taxon>
        <taxon>rosids</taxon>
        <taxon>fabids</taxon>
        <taxon>Malpighiales</taxon>
        <taxon>Linaceae</taxon>
        <taxon>Linum</taxon>
    </lineage>
</organism>
<keyword evidence="10" id="KW-0206">Cytoskeleton</keyword>
<accession>A0AAV0LVL9</accession>
<keyword evidence="12" id="KW-0137">Centromere</keyword>
<dbReference type="Gene3D" id="6.10.250.1380">
    <property type="match status" value="1"/>
</dbReference>
<gene>
    <name evidence="16" type="ORF">LITE_LOCUS25854</name>
</gene>
<sequence>MGRDHHRNQSTDGLVILLMKAHHDLAAVQFKLEKEFQQTYPENANPVKLVNRIKKMQEEVSGLKEQCRELLAAKQELVDKARSIMLGNNNVIQRMQVSTGISPTTVDDPAFADFNQVIDEWSTQVRSRTGKKFKLFPPSLLNLLPLSTMDKLRNSSC</sequence>
<dbReference type="GO" id="GO:0008017">
    <property type="term" value="F:microtubule binding"/>
    <property type="evidence" value="ECO:0007669"/>
    <property type="project" value="InterPro"/>
</dbReference>
<keyword evidence="8" id="KW-0498">Mitosis</keyword>
<evidence type="ECO:0000256" key="9">
    <source>
        <dbReference type="ARBA" id="ARBA00022838"/>
    </source>
</evidence>
<keyword evidence="6" id="KW-0132">Cell division</keyword>
<dbReference type="InterPro" id="IPR026762">
    <property type="entry name" value="Ska2"/>
</dbReference>
<keyword evidence="17" id="KW-1185">Reference proteome</keyword>